<dbReference type="Proteomes" id="UP000053766">
    <property type="component" value="Unassembled WGS sequence"/>
</dbReference>
<gene>
    <name evidence="2" type="ORF">DICVIV_01933</name>
</gene>
<evidence type="ECO:0000256" key="1">
    <source>
        <dbReference type="SAM" id="MobiDB-lite"/>
    </source>
</evidence>
<reference evidence="3" key="2">
    <citation type="journal article" date="2016" name="Sci. Rep.">
        <title>Dictyocaulus viviparus genome, variome and transcriptome elucidate lungworm biology and support future intervention.</title>
        <authorList>
            <person name="McNulty S.N."/>
            <person name="Strube C."/>
            <person name="Rosa B.A."/>
            <person name="Martin J.C."/>
            <person name="Tyagi R."/>
            <person name="Choi Y.J."/>
            <person name="Wang Q."/>
            <person name="Hallsworth Pepin K."/>
            <person name="Zhang X."/>
            <person name="Ozersky P."/>
            <person name="Wilson R.K."/>
            <person name="Sternberg P.W."/>
            <person name="Gasser R.B."/>
            <person name="Mitreva M."/>
        </authorList>
    </citation>
    <scope>NUCLEOTIDE SEQUENCE [LARGE SCALE GENOMIC DNA]</scope>
    <source>
        <strain evidence="3">HannoverDv2000</strain>
    </source>
</reference>
<dbReference type="AlphaFoldDB" id="A0A0D8Y7A9"/>
<proteinExistence type="predicted"/>
<feature type="region of interest" description="Disordered" evidence="1">
    <location>
        <begin position="45"/>
        <end position="100"/>
    </location>
</feature>
<sequence>MRKCFNDGADRTKDIACDALHYASEKAPIVKENIKNAANQTKIAVGTSMTKMGSKLNSTSESKSNDNTQNNQQSEDQKTTQSADEKKQDDEHQTKTDNKI</sequence>
<keyword evidence="3" id="KW-1185">Reference proteome</keyword>
<accession>A0A0D8Y7A9</accession>
<protein>
    <submittedName>
        <fullName evidence="2">Uncharacterized protein</fullName>
    </submittedName>
</protein>
<feature type="compositionally biased region" description="Basic and acidic residues" evidence="1">
    <location>
        <begin position="75"/>
        <end position="100"/>
    </location>
</feature>
<evidence type="ECO:0000313" key="2">
    <source>
        <dbReference type="EMBL" id="KJH51854.1"/>
    </source>
</evidence>
<organism evidence="2 3">
    <name type="scientific">Dictyocaulus viviparus</name>
    <name type="common">Bovine lungworm</name>
    <dbReference type="NCBI Taxonomy" id="29172"/>
    <lineage>
        <taxon>Eukaryota</taxon>
        <taxon>Metazoa</taxon>
        <taxon>Ecdysozoa</taxon>
        <taxon>Nematoda</taxon>
        <taxon>Chromadorea</taxon>
        <taxon>Rhabditida</taxon>
        <taxon>Rhabditina</taxon>
        <taxon>Rhabditomorpha</taxon>
        <taxon>Strongyloidea</taxon>
        <taxon>Metastrongylidae</taxon>
        <taxon>Dictyocaulus</taxon>
    </lineage>
</organism>
<evidence type="ECO:0000313" key="3">
    <source>
        <dbReference type="Proteomes" id="UP000053766"/>
    </source>
</evidence>
<dbReference type="EMBL" id="KN716175">
    <property type="protein sequence ID" value="KJH51854.1"/>
    <property type="molecule type" value="Genomic_DNA"/>
</dbReference>
<name>A0A0D8Y7A9_DICVI</name>
<reference evidence="2 3" key="1">
    <citation type="submission" date="2013-11" db="EMBL/GenBank/DDBJ databases">
        <title>Draft genome of the bovine lungworm Dictyocaulus viviparus.</title>
        <authorList>
            <person name="Mitreva M."/>
        </authorList>
    </citation>
    <scope>NUCLEOTIDE SEQUENCE [LARGE SCALE GENOMIC DNA]</scope>
    <source>
        <strain evidence="2 3">HannoverDv2000</strain>
    </source>
</reference>
<feature type="compositionally biased region" description="Polar residues" evidence="1">
    <location>
        <begin position="45"/>
        <end position="74"/>
    </location>
</feature>